<gene>
    <name evidence="2" type="ORF">FHX72_000716</name>
</gene>
<sequence length="74" mass="7926">MTTNPSPKQSVETMTTITDPTPEDEGKYGTAADGHPLNDVTEATNYYAGPFCGCGDYSCAANRDENAECSNRQD</sequence>
<organism evidence="2 3">
    <name type="scientific">Pseudoclavibacter helvolus</name>
    <dbReference type="NCBI Taxonomy" id="255205"/>
    <lineage>
        <taxon>Bacteria</taxon>
        <taxon>Bacillati</taxon>
        <taxon>Actinomycetota</taxon>
        <taxon>Actinomycetes</taxon>
        <taxon>Micrococcales</taxon>
        <taxon>Microbacteriaceae</taxon>
        <taxon>Pseudoclavibacter</taxon>
    </lineage>
</organism>
<evidence type="ECO:0000313" key="2">
    <source>
        <dbReference type="EMBL" id="MBB2956604.1"/>
    </source>
</evidence>
<evidence type="ECO:0000256" key="1">
    <source>
        <dbReference type="SAM" id="MobiDB-lite"/>
    </source>
</evidence>
<dbReference type="EMBL" id="JACHWJ010000001">
    <property type="protein sequence ID" value="MBB2956604.1"/>
    <property type="molecule type" value="Genomic_DNA"/>
</dbReference>
<keyword evidence="3" id="KW-1185">Reference proteome</keyword>
<comment type="caution">
    <text evidence="2">The sequence shown here is derived from an EMBL/GenBank/DDBJ whole genome shotgun (WGS) entry which is preliminary data.</text>
</comment>
<evidence type="ECO:0000313" key="3">
    <source>
        <dbReference type="Proteomes" id="UP000545286"/>
    </source>
</evidence>
<protein>
    <submittedName>
        <fullName evidence="2">Uncharacterized protein</fullName>
    </submittedName>
</protein>
<feature type="region of interest" description="Disordered" evidence="1">
    <location>
        <begin position="1"/>
        <end position="35"/>
    </location>
</feature>
<name>A0A7W4ULD2_9MICO</name>
<dbReference type="RefSeq" id="WP_183624056.1">
    <property type="nucleotide sequence ID" value="NZ_JACHWJ010000001.1"/>
</dbReference>
<accession>A0A7W4ULD2</accession>
<dbReference type="AlphaFoldDB" id="A0A7W4ULD2"/>
<dbReference type="Proteomes" id="UP000545286">
    <property type="component" value="Unassembled WGS sequence"/>
</dbReference>
<feature type="compositionally biased region" description="Polar residues" evidence="1">
    <location>
        <begin position="1"/>
        <end position="19"/>
    </location>
</feature>
<proteinExistence type="predicted"/>
<reference evidence="2 3" key="1">
    <citation type="submission" date="2020-08" db="EMBL/GenBank/DDBJ databases">
        <title>Sequencing the genomes of 1000 actinobacteria strains.</title>
        <authorList>
            <person name="Klenk H.-P."/>
        </authorList>
    </citation>
    <scope>NUCLEOTIDE SEQUENCE [LARGE SCALE GENOMIC DNA]</scope>
    <source>
        <strain evidence="2 3">DSM 20419</strain>
    </source>
</reference>